<name>A0A9Q0FHX0_9ROSI</name>
<dbReference type="Pfam" id="PF09808">
    <property type="entry name" value="SNAPC1"/>
    <property type="match status" value="1"/>
</dbReference>
<dbReference type="InterPro" id="IPR019188">
    <property type="entry name" value="SNAPC1"/>
</dbReference>
<protein>
    <recommendedName>
        <fullName evidence="3">Small nuclear RNA activating complex (SNAPc), subunit SNAP43 protein</fullName>
    </recommendedName>
</protein>
<evidence type="ECO:0000313" key="2">
    <source>
        <dbReference type="Proteomes" id="UP001141552"/>
    </source>
</evidence>
<reference evidence="1" key="1">
    <citation type="submission" date="2022-02" db="EMBL/GenBank/DDBJ databases">
        <authorList>
            <person name="Henning P.M."/>
            <person name="McCubbin A.G."/>
            <person name="Shore J.S."/>
        </authorList>
    </citation>
    <scope>NUCLEOTIDE SEQUENCE</scope>
    <source>
        <strain evidence="1">F60SS</strain>
        <tissue evidence="1">Leaves</tissue>
    </source>
</reference>
<dbReference type="PANTHER" id="PTHR15131:SF3">
    <property type="entry name" value="SNRNA-ACTIVATING PROTEIN COMPLEX SUBUNIT 1"/>
    <property type="match status" value="1"/>
</dbReference>
<evidence type="ECO:0000313" key="1">
    <source>
        <dbReference type="EMBL" id="KAJ4831054.1"/>
    </source>
</evidence>
<dbReference type="OrthoDB" id="20127at2759"/>
<sequence>MQQQKGSCKRIDMYPFKLDIDELIDEFAERGSTTLADMKRIWMSRKFSYIYEAKPSTGLSFFMQSLYAHTIGHMVSNDSLSRRLGALYCLYCLYEIQPFKPPFKIYISLGELEKLNKLVVDAKEQGVKVATLVVKKMLEKNAFLFGSVDLNEGSVNQTVTGLSDLQNKRIKCAYNRLIANSGIEELIHMDMGMHIDLNRLKRMSTAYSEAKRLAIQEAGEVVDIQNIKHISDDGELIGDVVEKINENWNTEREMYYLQTGLKQHPAPDELHPYQQQCQQLESQDVDNIDDFSRQLELELFEEESQ</sequence>
<evidence type="ECO:0008006" key="3">
    <source>
        <dbReference type="Google" id="ProtNLM"/>
    </source>
</evidence>
<keyword evidence="2" id="KW-1185">Reference proteome</keyword>
<dbReference type="EMBL" id="JAKUCV010005464">
    <property type="protein sequence ID" value="KAJ4831054.1"/>
    <property type="molecule type" value="Genomic_DNA"/>
</dbReference>
<gene>
    <name evidence="1" type="ORF">Tsubulata_001791</name>
</gene>
<reference evidence="1" key="2">
    <citation type="journal article" date="2023" name="Plants (Basel)">
        <title>Annotation of the Turnera subulata (Passifloraceae) Draft Genome Reveals the S-Locus Evolved after the Divergence of Turneroideae from Passifloroideae in a Stepwise Manner.</title>
        <authorList>
            <person name="Henning P.M."/>
            <person name="Roalson E.H."/>
            <person name="Mir W."/>
            <person name="McCubbin A.G."/>
            <person name="Shore J.S."/>
        </authorList>
    </citation>
    <scope>NUCLEOTIDE SEQUENCE</scope>
    <source>
        <strain evidence="1">F60SS</strain>
    </source>
</reference>
<dbReference type="AlphaFoldDB" id="A0A9Q0FHX0"/>
<accession>A0A9Q0FHX0</accession>
<organism evidence="1 2">
    <name type="scientific">Turnera subulata</name>
    <dbReference type="NCBI Taxonomy" id="218843"/>
    <lineage>
        <taxon>Eukaryota</taxon>
        <taxon>Viridiplantae</taxon>
        <taxon>Streptophyta</taxon>
        <taxon>Embryophyta</taxon>
        <taxon>Tracheophyta</taxon>
        <taxon>Spermatophyta</taxon>
        <taxon>Magnoliopsida</taxon>
        <taxon>eudicotyledons</taxon>
        <taxon>Gunneridae</taxon>
        <taxon>Pentapetalae</taxon>
        <taxon>rosids</taxon>
        <taxon>fabids</taxon>
        <taxon>Malpighiales</taxon>
        <taxon>Passifloraceae</taxon>
        <taxon>Turnera</taxon>
    </lineage>
</organism>
<proteinExistence type="predicted"/>
<comment type="caution">
    <text evidence="1">The sequence shown here is derived from an EMBL/GenBank/DDBJ whole genome shotgun (WGS) entry which is preliminary data.</text>
</comment>
<dbReference type="GO" id="GO:0043565">
    <property type="term" value="F:sequence-specific DNA binding"/>
    <property type="evidence" value="ECO:0007669"/>
    <property type="project" value="TreeGrafter"/>
</dbReference>
<dbReference type="PANTHER" id="PTHR15131">
    <property type="entry name" value="SMALL NUCLEAR RNA ACTIVATING COMPLEX, POLYPEPTIDE 1"/>
    <property type="match status" value="1"/>
</dbReference>
<dbReference type="GO" id="GO:0019185">
    <property type="term" value="C:snRNA-activating protein complex"/>
    <property type="evidence" value="ECO:0007669"/>
    <property type="project" value="TreeGrafter"/>
</dbReference>
<dbReference type="Proteomes" id="UP001141552">
    <property type="component" value="Unassembled WGS sequence"/>
</dbReference>
<dbReference type="GO" id="GO:0042795">
    <property type="term" value="P:snRNA transcription by RNA polymerase II"/>
    <property type="evidence" value="ECO:0007669"/>
    <property type="project" value="TreeGrafter"/>
</dbReference>
<dbReference type="GO" id="GO:0042796">
    <property type="term" value="P:snRNA transcription by RNA polymerase III"/>
    <property type="evidence" value="ECO:0007669"/>
    <property type="project" value="TreeGrafter"/>
</dbReference>